<feature type="region of interest" description="Disordered" evidence="1">
    <location>
        <begin position="1"/>
        <end position="24"/>
    </location>
</feature>
<protein>
    <submittedName>
        <fullName evidence="2">Uncharacterized protein</fullName>
    </submittedName>
</protein>
<organism evidence="2 3">
    <name type="scientific">Anopheles atroparvus</name>
    <name type="common">European mosquito</name>
    <dbReference type="NCBI Taxonomy" id="41427"/>
    <lineage>
        <taxon>Eukaryota</taxon>
        <taxon>Metazoa</taxon>
        <taxon>Ecdysozoa</taxon>
        <taxon>Arthropoda</taxon>
        <taxon>Hexapoda</taxon>
        <taxon>Insecta</taxon>
        <taxon>Pterygota</taxon>
        <taxon>Neoptera</taxon>
        <taxon>Endopterygota</taxon>
        <taxon>Diptera</taxon>
        <taxon>Nematocera</taxon>
        <taxon>Culicoidea</taxon>
        <taxon>Culicidae</taxon>
        <taxon>Anophelinae</taxon>
        <taxon>Anopheles</taxon>
    </lineage>
</organism>
<reference evidence="2" key="1">
    <citation type="submission" date="2024-04" db="UniProtKB">
        <authorList>
            <consortium name="EnsemblMetazoa"/>
        </authorList>
    </citation>
    <scope>IDENTIFICATION</scope>
    <source>
        <strain evidence="2">EBRO</strain>
    </source>
</reference>
<dbReference type="AlphaFoldDB" id="A0AAG5DEH1"/>
<feature type="region of interest" description="Disordered" evidence="1">
    <location>
        <begin position="52"/>
        <end position="71"/>
    </location>
</feature>
<proteinExistence type="predicted"/>
<sequence>MCVQKEDEPVRSSSSSTTEPASHRWHRLLRSRNFVDGENPGTREICVYPTAAGEGNRGKTCFHRKENKREE</sequence>
<feature type="compositionally biased region" description="Basic and acidic residues" evidence="1">
    <location>
        <begin position="1"/>
        <end position="10"/>
    </location>
</feature>
<keyword evidence="3" id="KW-1185">Reference proteome</keyword>
<evidence type="ECO:0000313" key="2">
    <source>
        <dbReference type="EnsemblMetazoa" id="ENSAATROPP009245"/>
    </source>
</evidence>
<evidence type="ECO:0000256" key="1">
    <source>
        <dbReference type="SAM" id="MobiDB-lite"/>
    </source>
</evidence>
<dbReference type="EnsemblMetazoa" id="ENSAATROPT010242">
    <property type="protein sequence ID" value="ENSAATROPP009245"/>
    <property type="gene ID" value="ENSAATROPG008325"/>
</dbReference>
<name>A0AAG5DEH1_ANOAO</name>
<evidence type="ECO:0000313" key="3">
    <source>
        <dbReference type="Proteomes" id="UP000075880"/>
    </source>
</evidence>
<accession>A0AAG5DEH1</accession>
<dbReference type="Proteomes" id="UP000075880">
    <property type="component" value="Unassembled WGS sequence"/>
</dbReference>